<dbReference type="EMBL" id="WAGX01000007">
    <property type="protein sequence ID" value="KAB1435818.1"/>
    <property type="molecule type" value="Genomic_DNA"/>
</dbReference>
<comment type="caution">
    <text evidence="7">The sequence shown here is derived from an EMBL/GenBank/DDBJ whole genome shotgun (WGS) entry which is preliminary data.</text>
</comment>
<evidence type="ECO:0000313" key="8">
    <source>
        <dbReference type="Proteomes" id="UP000461768"/>
    </source>
</evidence>
<feature type="domain" description="HTH merR-type" evidence="6">
    <location>
        <begin position="4"/>
        <end position="72"/>
    </location>
</feature>
<keyword evidence="8" id="KW-1185">Reference proteome</keyword>
<reference evidence="7 8" key="1">
    <citation type="submission" date="2019-09" db="EMBL/GenBank/DDBJ databases">
        <authorList>
            <person name="Valk L.C."/>
        </authorList>
    </citation>
    <scope>NUCLEOTIDE SEQUENCE [LARGE SCALE GENOMIC DNA]</scope>
    <source>
        <strain evidence="7">GalUA</strain>
    </source>
</reference>
<keyword evidence="3" id="KW-0238">DNA-binding</keyword>
<evidence type="ECO:0000256" key="3">
    <source>
        <dbReference type="ARBA" id="ARBA00023125"/>
    </source>
</evidence>
<sequence>MDKRYMISDAAKLVDVETHVLRYWEEELELSILRNEMGHRYYTEGDINLFRNVKILKERGFQLKAVKALVPKLKDCNVDKLSEMLPLETELTYPVVENNHMVKDSENKTMEISTKMPSTNLSNDKMQQFQNIIKSIVSEALMENNYELGKEVGGRVSESVLKEMDYLMKVQDEREEERYKKLDELVRTHQKHRKEIAATAEGGKKKKKFRLL</sequence>
<dbReference type="OrthoDB" id="9811174at2"/>
<dbReference type="SMART" id="SM00422">
    <property type="entry name" value="HTH_MERR"/>
    <property type="match status" value="1"/>
</dbReference>
<reference evidence="7 8" key="2">
    <citation type="submission" date="2020-02" db="EMBL/GenBank/DDBJ databases">
        <title>Candidatus Galacturonibacter soehngenii shows hetero-acetogenic catabolism of galacturonic acid but lacks a canonical carbon monoxide dehydrogenase/acetyl-CoA synthase complex.</title>
        <authorList>
            <person name="Diender M."/>
            <person name="Stouten G.R."/>
            <person name="Petersen J.F."/>
            <person name="Nielsen P.H."/>
            <person name="Dueholm M.S."/>
            <person name="Pronk J.T."/>
            <person name="Van Loosdrecht M.C.M."/>
        </authorList>
    </citation>
    <scope>NUCLEOTIDE SEQUENCE [LARGE SCALE GENOMIC DNA]</scope>
    <source>
        <strain evidence="7">GalUA</strain>
    </source>
</reference>
<evidence type="ECO:0000259" key="6">
    <source>
        <dbReference type="PROSITE" id="PS50937"/>
    </source>
</evidence>
<organism evidence="7 8">
    <name type="scientific">Candidatus Galacturonatibacter soehngenii</name>
    <dbReference type="NCBI Taxonomy" id="2307010"/>
    <lineage>
        <taxon>Bacteria</taxon>
        <taxon>Bacillati</taxon>
        <taxon>Bacillota</taxon>
        <taxon>Clostridia</taxon>
        <taxon>Lachnospirales</taxon>
        <taxon>Lachnospiraceae</taxon>
        <taxon>Candidatus Galacturonatibacter</taxon>
    </lineage>
</organism>
<dbReference type="InterPro" id="IPR047057">
    <property type="entry name" value="MerR_fam"/>
</dbReference>
<dbReference type="Gene3D" id="1.10.1660.10">
    <property type="match status" value="1"/>
</dbReference>
<dbReference type="SUPFAM" id="SSF46955">
    <property type="entry name" value="Putative DNA-binding domain"/>
    <property type="match status" value="1"/>
</dbReference>
<dbReference type="AlphaFoldDB" id="A0A7V7UAL4"/>
<dbReference type="InterPro" id="IPR009061">
    <property type="entry name" value="DNA-bd_dom_put_sf"/>
</dbReference>
<name>A0A7V7UAL4_9FIRM</name>
<dbReference type="Pfam" id="PF13411">
    <property type="entry name" value="MerR_1"/>
    <property type="match status" value="1"/>
</dbReference>
<keyword evidence="2" id="KW-0805">Transcription regulation</keyword>
<proteinExistence type="predicted"/>
<dbReference type="InterPro" id="IPR000551">
    <property type="entry name" value="MerR-type_HTH_dom"/>
</dbReference>
<feature type="region of interest" description="Disordered" evidence="5">
    <location>
        <begin position="192"/>
        <end position="212"/>
    </location>
</feature>
<dbReference type="PANTHER" id="PTHR30204">
    <property type="entry name" value="REDOX-CYCLING DRUG-SENSING TRANSCRIPTIONAL ACTIVATOR SOXR"/>
    <property type="match status" value="1"/>
</dbReference>
<keyword evidence="4" id="KW-0804">Transcription</keyword>
<dbReference type="Proteomes" id="UP000461768">
    <property type="component" value="Unassembled WGS sequence"/>
</dbReference>
<accession>A0A7V7UAL4</accession>
<evidence type="ECO:0000256" key="4">
    <source>
        <dbReference type="ARBA" id="ARBA00023163"/>
    </source>
</evidence>
<dbReference type="GO" id="GO:0003700">
    <property type="term" value="F:DNA-binding transcription factor activity"/>
    <property type="evidence" value="ECO:0007669"/>
    <property type="project" value="InterPro"/>
</dbReference>
<evidence type="ECO:0000256" key="5">
    <source>
        <dbReference type="SAM" id="MobiDB-lite"/>
    </source>
</evidence>
<dbReference type="GO" id="GO:0003677">
    <property type="term" value="F:DNA binding"/>
    <property type="evidence" value="ECO:0007669"/>
    <property type="project" value="UniProtKB-KW"/>
</dbReference>
<gene>
    <name evidence="7" type="ORF">F7O84_15690</name>
</gene>
<keyword evidence="1" id="KW-0678">Repressor</keyword>
<dbReference type="PROSITE" id="PS50937">
    <property type="entry name" value="HTH_MERR_2"/>
    <property type="match status" value="1"/>
</dbReference>
<evidence type="ECO:0000256" key="2">
    <source>
        <dbReference type="ARBA" id="ARBA00023015"/>
    </source>
</evidence>
<dbReference type="RefSeq" id="WP_151147403.1">
    <property type="nucleotide sequence ID" value="NZ_WAGX01000007.1"/>
</dbReference>
<protein>
    <submittedName>
        <fullName evidence="7">MerR family transcriptional regulator</fullName>
    </submittedName>
</protein>
<dbReference type="PANTHER" id="PTHR30204:SF69">
    <property type="entry name" value="MERR-FAMILY TRANSCRIPTIONAL REGULATOR"/>
    <property type="match status" value="1"/>
</dbReference>
<evidence type="ECO:0000313" key="7">
    <source>
        <dbReference type="EMBL" id="KAB1435818.1"/>
    </source>
</evidence>
<evidence type="ECO:0000256" key="1">
    <source>
        <dbReference type="ARBA" id="ARBA00022491"/>
    </source>
</evidence>